<dbReference type="RefSeq" id="WP_157899236.1">
    <property type="nucleotide sequence ID" value="NZ_CP015136.1"/>
</dbReference>
<reference evidence="4" key="2">
    <citation type="submission" date="2016-04" db="EMBL/GenBank/DDBJ databases">
        <title>First Complete Genome Sequence of a Subdivision 6 Acidobacterium.</title>
        <authorList>
            <person name="Huang S."/>
            <person name="Vieira S."/>
            <person name="Bunk B."/>
            <person name="Riedel T."/>
            <person name="Sproeer C."/>
            <person name="Overmann J."/>
        </authorList>
    </citation>
    <scope>NUCLEOTIDE SEQUENCE [LARGE SCALE GENOMIC DNA]</scope>
    <source>
        <strain evidence="4">DSM 100886 HEG_-6_39</strain>
    </source>
</reference>
<dbReference type="Gene3D" id="3.60.70.12">
    <property type="entry name" value="L-amino peptidase D-ALA esterase/amidase"/>
    <property type="match status" value="1"/>
</dbReference>
<dbReference type="KEGG" id="abac:LuPra_03082"/>
<dbReference type="STRING" id="1855912.LuPra_03082"/>
<keyword evidence="4" id="KW-1185">Reference proteome</keyword>
<dbReference type="Proteomes" id="UP000076079">
    <property type="component" value="Chromosome"/>
</dbReference>
<evidence type="ECO:0000313" key="4">
    <source>
        <dbReference type="Proteomes" id="UP000076079"/>
    </source>
</evidence>
<evidence type="ECO:0000256" key="1">
    <source>
        <dbReference type="ARBA" id="ARBA00007068"/>
    </source>
</evidence>
<sequence length="344" mass="35616">MRASPVAQQEGSAGSLTDVPGVRVGHATDTRRPTGCTAILFDQAVTAGADYDGSAPGEMLGVMLQPVSPLERIHGILLTGGGPMGLEAVSGAVRYLEATQVGYDWGVPNVRIPIVVGAVIDDLSLGDGRIRPDADLARRACEAATTAPVAEGSFGVGAGATVGKMFRSRGMGGMKGGLGTVAMRSGDVIVAALSVVNCAGDVLDWRTGRIVAGARQRDGRTFVNSAAQLRRDLDTSTPRADRRLDDQPFRATTLTIIATNVTLDKTSLTKLAMMTNTGAARAINPYHTNGDGDQVLTISTSRITPNVSLTALGAVAADAASQAILRGVEQAIGLDTWPAVRDLR</sequence>
<name>A0A143PN52_LUTPR</name>
<keyword evidence="3" id="KW-0645">Protease</keyword>
<dbReference type="PANTHER" id="PTHR36512:SF3">
    <property type="entry name" value="BLR5678 PROTEIN"/>
    <property type="match status" value="1"/>
</dbReference>
<feature type="compositionally biased region" description="Polar residues" evidence="2">
    <location>
        <begin position="1"/>
        <end position="15"/>
    </location>
</feature>
<dbReference type="Pfam" id="PF03576">
    <property type="entry name" value="Peptidase_S58"/>
    <property type="match status" value="1"/>
</dbReference>
<dbReference type="OrthoDB" id="9808347at2"/>
<organism evidence="3 4">
    <name type="scientific">Luteitalea pratensis</name>
    <dbReference type="NCBI Taxonomy" id="1855912"/>
    <lineage>
        <taxon>Bacteria</taxon>
        <taxon>Pseudomonadati</taxon>
        <taxon>Acidobacteriota</taxon>
        <taxon>Vicinamibacteria</taxon>
        <taxon>Vicinamibacterales</taxon>
        <taxon>Vicinamibacteraceae</taxon>
        <taxon>Luteitalea</taxon>
    </lineage>
</organism>
<dbReference type="PATRIC" id="fig|1813736.3.peg.3282"/>
<dbReference type="AlphaFoldDB" id="A0A143PN52"/>
<evidence type="ECO:0000256" key="2">
    <source>
        <dbReference type="SAM" id="MobiDB-lite"/>
    </source>
</evidence>
<gene>
    <name evidence="3" type="ORF">LuPra_03082</name>
</gene>
<protein>
    <submittedName>
        <fullName evidence="3">L-aminopeptidase/D-esterase</fullName>
    </submittedName>
</protein>
<dbReference type="InterPro" id="IPR005321">
    <property type="entry name" value="Peptidase_S58_DmpA"/>
</dbReference>
<keyword evidence="3" id="KW-0378">Hydrolase</keyword>
<evidence type="ECO:0000313" key="3">
    <source>
        <dbReference type="EMBL" id="AMY09856.1"/>
    </source>
</evidence>
<reference evidence="3 4" key="1">
    <citation type="journal article" date="2016" name="Genome Announc.">
        <title>First Complete Genome Sequence of a Subdivision 6 Acidobacterium Strain.</title>
        <authorList>
            <person name="Huang S."/>
            <person name="Vieira S."/>
            <person name="Bunk B."/>
            <person name="Riedel T."/>
            <person name="Sproer C."/>
            <person name="Overmann J."/>
        </authorList>
    </citation>
    <scope>NUCLEOTIDE SEQUENCE [LARGE SCALE GENOMIC DNA]</scope>
    <source>
        <strain evidence="4">DSM 100886 HEG_-6_39</strain>
    </source>
</reference>
<dbReference type="GO" id="GO:0004177">
    <property type="term" value="F:aminopeptidase activity"/>
    <property type="evidence" value="ECO:0007669"/>
    <property type="project" value="UniProtKB-KW"/>
</dbReference>
<dbReference type="InterPro" id="IPR016117">
    <property type="entry name" value="ArgJ-like_dom_sf"/>
</dbReference>
<dbReference type="EMBL" id="CP015136">
    <property type="protein sequence ID" value="AMY09856.1"/>
    <property type="molecule type" value="Genomic_DNA"/>
</dbReference>
<feature type="region of interest" description="Disordered" evidence="2">
    <location>
        <begin position="1"/>
        <end position="29"/>
    </location>
</feature>
<accession>A0A143PN52</accession>
<comment type="similarity">
    <text evidence="1">Belongs to the peptidase S58 family.</text>
</comment>
<keyword evidence="3" id="KW-0031">Aminopeptidase</keyword>
<proteinExistence type="inferred from homology"/>
<dbReference type="SUPFAM" id="SSF56266">
    <property type="entry name" value="DmpA/ArgJ-like"/>
    <property type="match status" value="1"/>
</dbReference>
<dbReference type="PANTHER" id="PTHR36512">
    <property type="entry name" value="D-AMINOPEPTIDASE"/>
    <property type="match status" value="1"/>
</dbReference>